<proteinExistence type="predicted"/>
<feature type="region of interest" description="Disordered" evidence="1">
    <location>
        <begin position="23"/>
        <end position="98"/>
    </location>
</feature>
<feature type="compositionally biased region" description="Low complexity" evidence="1">
    <location>
        <begin position="25"/>
        <end position="40"/>
    </location>
</feature>
<gene>
    <name evidence="2" type="ORF">AWRI3579_g4582</name>
</gene>
<accession>A0A1E5R0U5</accession>
<comment type="caution">
    <text evidence="2">The sequence shown here is derived from an EMBL/GenBank/DDBJ whole genome shotgun (WGS) entry which is preliminary data.</text>
</comment>
<organism evidence="2 3">
    <name type="scientific">Hanseniaspora osmophila</name>
    <dbReference type="NCBI Taxonomy" id="56408"/>
    <lineage>
        <taxon>Eukaryota</taxon>
        <taxon>Fungi</taxon>
        <taxon>Dikarya</taxon>
        <taxon>Ascomycota</taxon>
        <taxon>Saccharomycotina</taxon>
        <taxon>Saccharomycetes</taxon>
        <taxon>Saccharomycodales</taxon>
        <taxon>Saccharomycodaceae</taxon>
        <taxon>Hanseniaspora</taxon>
    </lineage>
</organism>
<reference evidence="3" key="1">
    <citation type="journal article" date="2016" name="Genome Announc.">
        <title>Genome sequences of three species of Hanseniaspora isolated from spontaneous wine fermentations.</title>
        <authorList>
            <person name="Sternes P.R."/>
            <person name="Lee D."/>
            <person name="Kutyna D.R."/>
            <person name="Borneman A.R."/>
        </authorList>
    </citation>
    <scope>NUCLEOTIDE SEQUENCE [LARGE SCALE GENOMIC DNA]</scope>
    <source>
        <strain evidence="3">AWRI3579</strain>
    </source>
</reference>
<sequence length="127" mass="14279">MMLSFHNPATLLNKACPVIKKTLHNNSNTQSNNTNTNTNTTEKRMLPCIRRTNTNTSTSSTNSISSSYSTTSTNNKNSTKHSSRRSSKSRMSNPDPVFKQKVITKADLIKYNQKKYNINIEFTDTGL</sequence>
<feature type="compositionally biased region" description="Low complexity" evidence="1">
    <location>
        <begin position="50"/>
        <end position="77"/>
    </location>
</feature>
<evidence type="ECO:0000256" key="1">
    <source>
        <dbReference type="SAM" id="MobiDB-lite"/>
    </source>
</evidence>
<dbReference type="EMBL" id="LPNM01000012">
    <property type="protein sequence ID" value="OEJ80525.1"/>
    <property type="molecule type" value="Genomic_DNA"/>
</dbReference>
<dbReference type="Proteomes" id="UP000095728">
    <property type="component" value="Unassembled WGS sequence"/>
</dbReference>
<evidence type="ECO:0000313" key="2">
    <source>
        <dbReference type="EMBL" id="OEJ80525.1"/>
    </source>
</evidence>
<keyword evidence="3" id="KW-1185">Reference proteome</keyword>
<dbReference type="AlphaFoldDB" id="A0A1E5R0U5"/>
<evidence type="ECO:0000313" key="3">
    <source>
        <dbReference type="Proteomes" id="UP000095728"/>
    </source>
</evidence>
<protein>
    <submittedName>
        <fullName evidence="2">Uncharacterized protein</fullName>
    </submittedName>
</protein>
<name>A0A1E5R0U5_9ASCO</name>
<feature type="compositionally biased region" description="Basic residues" evidence="1">
    <location>
        <begin position="78"/>
        <end position="88"/>
    </location>
</feature>
<dbReference type="InParanoid" id="A0A1E5R0U5"/>